<protein>
    <submittedName>
        <fullName evidence="2">Uncharacterized protein</fullName>
    </submittedName>
</protein>
<evidence type="ECO:0000313" key="3">
    <source>
        <dbReference type="Proteomes" id="UP001157006"/>
    </source>
</evidence>
<feature type="transmembrane region" description="Helical" evidence="1">
    <location>
        <begin position="12"/>
        <end position="37"/>
    </location>
</feature>
<keyword evidence="1" id="KW-0812">Transmembrane</keyword>
<reference evidence="2 3" key="1">
    <citation type="submission" date="2023-01" db="EMBL/GenBank/DDBJ databases">
        <authorList>
            <person name="Kreplak J."/>
        </authorList>
    </citation>
    <scope>NUCLEOTIDE SEQUENCE [LARGE SCALE GENOMIC DNA]</scope>
</reference>
<organism evidence="2 3">
    <name type="scientific">Vicia faba</name>
    <name type="common">Broad bean</name>
    <name type="synonym">Faba vulgaris</name>
    <dbReference type="NCBI Taxonomy" id="3906"/>
    <lineage>
        <taxon>Eukaryota</taxon>
        <taxon>Viridiplantae</taxon>
        <taxon>Streptophyta</taxon>
        <taxon>Embryophyta</taxon>
        <taxon>Tracheophyta</taxon>
        <taxon>Spermatophyta</taxon>
        <taxon>Magnoliopsida</taxon>
        <taxon>eudicotyledons</taxon>
        <taxon>Gunneridae</taxon>
        <taxon>Pentapetalae</taxon>
        <taxon>rosids</taxon>
        <taxon>fabids</taxon>
        <taxon>Fabales</taxon>
        <taxon>Fabaceae</taxon>
        <taxon>Papilionoideae</taxon>
        <taxon>50 kb inversion clade</taxon>
        <taxon>NPAAA clade</taxon>
        <taxon>Hologalegina</taxon>
        <taxon>IRL clade</taxon>
        <taxon>Fabeae</taxon>
        <taxon>Vicia</taxon>
    </lineage>
</organism>
<dbReference type="EMBL" id="CATIWC010000954">
    <property type="protein sequence ID" value="CAI8583725.1"/>
    <property type="molecule type" value="Genomic_DNA"/>
</dbReference>
<evidence type="ECO:0000313" key="2">
    <source>
        <dbReference type="EMBL" id="CAI8583725.1"/>
    </source>
</evidence>
<evidence type="ECO:0000256" key="1">
    <source>
        <dbReference type="SAM" id="Phobius"/>
    </source>
</evidence>
<keyword evidence="1" id="KW-0472">Membrane</keyword>
<keyword evidence="1" id="KW-1133">Transmembrane helix</keyword>
<name>A0AAV0YGM7_VICFA</name>
<keyword evidence="3" id="KW-1185">Reference proteome</keyword>
<accession>A0AAV0YGM7</accession>
<dbReference type="Proteomes" id="UP001157006">
    <property type="component" value="Unassembled WGS sequence"/>
</dbReference>
<comment type="caution">
    <text evidence="2">The sequence shown here is derived from an EMBL/GenBank/DDBJ whole genome shotgun (WGS) entry which is preliminary data.</text>
</comment>
<dbReference type="AlphaFoldDB" id="A0AAV0YGM7"/>
<gene>
    <name evidence="2" type="ORF">VFH_U040320</name>
</gene>
<proteinExistence type="predicted"/>
<sequence>MSVMSFHGAKPLLQHAVSFGVLKIFGFFSIHVQVFPLRFWHRGCKLMILNRFMGWSIPVSENGVFLHIKVLHCSFYKPGSSLGVFLRNHLVGLGLEVFCTAMGRTVAFGRRRFDRGAVKMVAAASGRGRRSESFKPFQFFLLS</sequence>